<evidence type="ECO:0000313" key="1">
    <source>
        <dbReference type="EMBL" id="GAA2086380.1"/>
    </source>
</evidence>
<dbReference type="EMBL" id="BAAAPE010000013">
    <property type="protein sequence ID" value="GAA2086380.1"/>
    <property type="molecule type" value="Genomic_DNA"/>
</dbReference>
<comment type="caution">
    <text evidence="1">The sequence shown here is derived from an EMBL/GenBank/DDBJ whole genome shotgun (WGS) entry which is preliminary data.</text>
</comment>
<keyword evidence="2" id="KW-1185">Reference proteome</keyword>
<reference evidence="1 2" key="1">
    <citation type="journal article" date="2019" name="Int. J. Syst. Evol. Microbiol.">
        <title>The Global Catalogue of Microorganisms (GCM) 10K type strain sequencing project: providing services to taxonomists for standard genome sequencing and annotation.</title>
        <authorList>
            <consortium name="The Broad Institute Genomics Platform"/>
            <consortium name="The Broad Institute Genome Sequencing Center for Infectious Disease"/>
            <person name="Wu L."/>
            <person name="Ma J."/>
        </authorList>
    </citation>
    <scope>NUCLEOTIDE SEQUENCE [LARGE SCALE GENOMIC DNA]</scope>
    <source>
        <strain evidence="1 2">JCM 15478</strain>
    </source>
</reference>
<dbReference type="Proteomes" id="UP001500016">
    <property type="component" value="Unassembled WGS sequence"/>
</dbReference>
<protein>
    <submittedName>
        <fullName evidence="1">Uncharacterized protein</fullName>
    </submittedName>
</protein>
<accession>A0ABN2W9D8</accession>
<evidence type="ECO:0000313" key="2">
    <source>
        <dbReference type="Proteomes" id="UP001500016"/>
    </source>
</evidence>
<proteinExistence type="predicted"/>
<dbReference type="Pfam" id="PF19457">
    <property type="entry name" value="DUF5994"/>
    <property type="match status" value="1"/>
</dbReference>
<sequence length="147" mass="16261">MSAIAEHPLSAAGPFRAPTARLALKPVSPSREPGELDGAWWPRTRDLTAELSALTDVLDPLGGRITRIALNQHCWPVIPRKLFINGYVVKVGWFYSEPDPHRILLLSSTAGRWDLLVIPPETGIPSAARLLAAASVRTRCRRRRPRS</sequence>
<gene>
    <name evidence="1" type="ORF">GCM10009801_48790</name>
</gene>
<organism evidence="1 2">
    <name type="scientific">Streptomyces albiaxialis</name>
    <dbReference type="NCBI Taxonomy" id="329523"/>
    <lineage>
        <taxon>Bacteria</taxon>
        <taxon>Bacillati</taxon>
        <taxon>Actinomycetota</taxon>
        <taxon>Actinomycetes</taxon>
        <taxon>Kitasatosporales</taxon>
        <taxon>Streptomycetaceae</taxon>
        <taxon>Streptomyces</taxon>
    </lineage>
</organism>
<name>A0ABN2W9D8_9ACTN</name>
<dbReference type="InterPro" id="IPR046036">
    <property type="entry name" value="DUF5994"/>
</dbReference>